<protein>
    <submittedName>
        <fullName evidence="4">L-fuculose phosphate aldolase</fullName>
        <ecNumber evidence="4">4.1.2.17</ecNumber>
    </submittedName>
</protein>
<evidence type="ECO:0000259" key="3">
    <source>
        <dbReference type="SMART" id="SM01007"/>
    </source>
</evidence>
<sequence>MATNWISINNEHLTHPRDEVMQTMARIYRYRMTTTSGGNLSIRDENGDVWISPARVDKGNLTRNDIVSVKADGSIEGMHPPSSEFPFHQEVYEARPDIRAIVHAHPVALVAFSMHVDKQGKRLDDQPGPRQHGFDFFQTQIEQQPLRGRMGQERTLFRQGGTVLIRNDQQVGNDDPYYAKHLTDANGDFAVDLIKKFAAEDKPFFLNLWWLVPHKPYEPAPEPHWSNTAADGISEDQHCSRSMVQHMDAIHHPFTPAKRFQGTSQCGLYGDSIHELDWIVGEVLSCLE</sequence>
<evidence type="ECO:0000256" key="2">
    <source>
        <dbReference type="ARBA" id="ARBA00023239"/>
    </source>
</evidence>
<dbReference type="KEGG" id="peh:Spb1_24170"/>
<dbReference type="Gene3D" id="3.40.225.10">
    <property type="entry name" value="Class II aldolase/adducin N-terminal domain"/>
    <property type="match status" value="1"/>
</dbReference>
<dbReference type="PANTHER" id="PTHR22789">
    <property type="entry name" value="FUCULOSE PHOSPHATE ALDOLASE"/>
    <property type="match status" value="1"/>
</dbReference>
<dbReference type="InterPro" id="IPR017850">
    <property type="entry name" value="Alkaline_phosphatase_core_sf"/>
</dbReference>
<dbReference type="GO" id="GO:0005829">
    <property type="term" value="C:cytosol"/>
    <property type="evidence" value="ECO:0007669"/>
    <property type="project" value="TreeGrafter"/>
</dbReference>
<reference evidence="4 5" key="1">
    <citation type="submission" date="2019-02" db="EMBL/GenBank/DDBJ databases">
        <title>Deep-cultivation of Planctomycetes and their phenomic and genomic characterization uncovers novel biology.</title>
        <authorList>
            <person name="Wiegand S."/>
            <person name="Jogler M."/>
            <person name="Boedeker C."/>
            <person name="Pinto D."/>
            <person name="Vollmers J."/>
            <person name="Rivas-Marin E."/>
            <person name="Kohn T."/>
            <person name="Peeters S.H."/>
            <person name="Heuer A."/>
            <person name="Rast P."/>
            <person name="Oberbeckmann S."/>
            <person name="Bunk B."/>
            <person name="Jeske O."/>
            <person name="Meyerdierks A."/>
            <person name="Storesund J.E."/>
            <person name="Kallscheuer N."/>
            <person name="Luecker S."/>
            <person name="Lage O.M."/>
            <person name="Pohl T."/>
            <person name="Merkel B.J."/>
            <person name="Hornburger P."/>
            <person name="Mueller R.-W."/>
            <person name="Bruemmer F."/>
            <person name="Labrenz M."/>
            <person name="Spormann A.M."/>
            <person name="Op den Camp H."/>
            <person name="Overmann J."/>
            <person name="Amann R."/>
            <person name="Jetten M.S.M."/>
            <person name="Mascher T."/>
            <person name="Medema M.H."/>
            <person name="Devos D.P."/>
            <person name="Kaster A.-K."/>
            <person name="Ovreas L."/>
            <person name="Rohde M."/>
            <person name="Galperin M.Y."/>
            <person name="Jogler C."/>
        </authorList>
    </citation>
    <scope>NUCLEOTIDE SEQUENCE [LARGE SCALE GENOMIC DNA]</scope>
    <source>
        <strain evidence="4 5">Spb1</strain>
    </source>
</reference>
<accession>A0A518GPD3</accession>
<name>A0A518GPD3_9PLAN</name>
<feature type="domain" description="Class II aldolase/adducin N-terminal" evidence="3">
    <location>
        <begin position="18"/>
        <end position="194"/>
    </location>
</feature>
<dbReference type="GO" id="GO:0019323">
    <property type="term" value="P:pentose catabolic process"/>
    <property type="evidence" value="ECO:0007669"/>
    <property type="project" value="TreeGrafter"/>
</dbReference>
<evidence type="ECO:0000313" key="5">
    <source>
        <dbReference type="Proteomes" id="UP000315349"/>
    </source>
</evidence>
<evidence type="ECO:0000256" key="1">
    <source>
        <dbReference type="ARBA" id="ARBA00022723"/>
    </source>
</evidence>
<dbReference type="AlphaFoldDB" id="A0A518GPD3"/>
<gene>
    <name evidence="4" type="primary">fucA</name>
    <name evidence="4" type="ORF">Spb1_24170</name>
</gene>
<dbReference type="SUPFAM" id="SSF53649">
    <property type="entry name" value="Alkaline phosphatase-like"/>
    <property type="match status" value="1"/>
</dbReference>
<keyword evidence="5" id="KW-1185">Reference proteome</keyword>
<dbReference type="InterPro" id="IPR001303">
    <property type="entry name" value="Aldolase_II/adducin_N"/>
</dbReference>
<organism evidence="4 5">
    <name type="scientific">Planctopirus ephydatiae</name>
    <dbReference type="NCBI Taxonomy" id="2528019"/>
    <lineage>
        <taxon>Bacteria</taxon>
        <taxon>Pseudomonadati</taxon>
        <taxon>Planctomycetota</taxon>
        <taxon>Planctomycetia</taxon>
        <taxon>Planctomycetales</taxon>
        <taxon>Planctomycetaceae</taxon>
        <taxon>Planctopirus</taxon>
    </lineage>
</organism>
<dbReference type="PANTHER" id="PTHR22789:SF0">
    <property type="entry name" value="3-OXO-TETRONATE 4-PHOSPHATE DECARBOXYLASE-RELATED"/>
    <property type="match status" value="1"/>
</dbReference>
<evidence type="ECO:0000313" key="4">
    <source>
        <dbReference type="EMBL" id="QDV30483.1"/>
    </source>
</evidence>
<proteinExistence type="predicted"/>
<dbReference type="EC" id="4.1.2.17" evidence="4"/>
<dbReference type="OrthoDB" id="9794581at2"/>
<keyword evidence="1" id="KW-0479">Metal-binding</keyword>
<dbReference type="SMART" id="SM01007">
    <property type="entry name" value="Aldolase_II"/>
    <property type="match status" value="1"/>
</dbReference>
<keyword evidence="2 4" id="KW-0456">Lyase</keyword>
<dbReference type="GO" id="GO:0008738">
    <property type="term" value="F:L-fuculose-phosphate aldolase activity"/>
    <property type="evidence" value="ECO:0007669"/>
    <property type="project" value="UniProtKB-EC"/>
</dbReference>
<dbReference type="SUPFAM" id="SSF53639">
    <property type="entry name" value="AraD/HMP-PK domain-like"/>
    <property type="match status" value="1"/>
</dbReference>
<dbReference type="GO" id="GO:0046872">
    <property type="term" value="F:metal ion binding"/>
    <property type="evidence" value="ECO:0007669"/>
    <property type="project" value="UniProtKB-KW"/>
</dbReference>
<dbReference type="Proteomes" id="UP000315349">
    <property type="component" value="Chromosome"/>
</dbReference>
<dbReference type="InterPro" id="IPR036409">
    <property type="entry name" value="Aldolase_II/adducin_N_sf"/>
</dbReference>
<dbReference type="InterPro" id="IPR050197">
    <property type="entry name" value="Aldolase_class_II_sugar_metab"/>
</dbReference>
<dbReference type="Pfam" id="PF00596">
    <property type="entry name" value="Aldolase_II"/>
    <property type="match status" value="1"/>
</dbReference>
<dbReference type="EMBL" id="CP036299">
    <property type="protein sequence ID" value="QDV30483.1"/>
    <property type="molecule type" value="Genomic_DNA"/>
</dbReference>
<dbReference type="Gene3D" id="3.40.720.10">
    <property type="entry name" value="Alkaline Phosphatase, subunit A"/>
    <property type="match status" value="1"/>
</dbReference>